<accession>A0A511JA34</accession>
<name>A0A511JA34_9CELL</name>
<evidence type="ECO:0000313" key="2">
    <source>
        <dbReference type="Proteomes" id="UP000321720"/>
    </source>
</evidence>
<evidence type="ECO:0000313" key="1">
    <source>
        <dbReference type="EMBL" id="GEL94857.1"/>
    </source>
</evidence>
<dbReference type="AlphaFoldDB" id="A0A511JA34"/>
<gene>
    <name evidence="1" type="ORF">CCO02nite_15150</name>
</gene>
<dbReference type="Proteomes" id="UP000321720">
    <property type="component" value="Unassembled WGS sequence"/>
</dbReference>
<reference evidence="1 2" key="1">
    <citation type="submission" date="2019-07" db="EMBL/GenBank/DDBJ databases">
        <title>Whole genome shotgun sequence of Cellulomonas composti NBRC 100758.</title>
        <authorList>
            <person name="Hosoyama A."/>
            <person name="Uohara A."/>
            <person name="Ohji S."/>
            <person name="Ichikawa N."/>
        </authorList>
    </citation>
    <scope>NUCLEOTIDE SEQUENCE [LARGE SCALE GENOMIC DNA]</scope>
    <source>
        <strain evidence="1 2">NBRC 100758</strain>
    </source>
</reference>
<protein>
    <submittedName>
        <fullName evidence="1">Uncharacterized protein</fullName>
    </submittedName>
</protein>
<comment type="caution">
    <text evidence="1">The sequence shown here is derived from an EMBL/GenBank/DDBJ whole genome shotgun (WGS) entry which is preliminary data.</text>
</comment>
<keyword evidence="2" id="KW-1185">Reference proteome</keyword>
<organism evidence="1 2">
    <name type="scientific">Cellulomonas composti</name>
    <dbReference type="NCBI Taxonomy" id="266130"/>
    <lineage>
        <taxon>Bacteria</taxon>
        <taxon>Bacillati</taxon>
        <taxon>Actinomycetota</taxon>
        <taxon>Actinomycetes</taxon>
        <taxon>Micrococcales</taxon>
        <taxon>Cellulomonadaceae</taxon>
        <taxon>Cellulomonas</taxon>
    </lineage>
</organism>
<proteinExistence type="predicted"/>
<dbReference type="EMBL" id="BJWG01000005">
    <property type="protein sequence ID" value="GEL94857.1"/>
    <property type="molecule type" value="Genomic_DNA"/>
</dbReference>
<sequence length="243" mass="26152">MSDLTIVAPPGGWGPPWPLVVEVSAALPVGSWVLVGGLMVQLQARAAGIDEVRTTDDVDALVDVMGTGVTVLFVASRLRDLGFEVVEPGWDDASAHRLRRGTDVVDLLVADHLPKHKRPQLAGRAVLATEGGAQALARTQRVTVIDGDTHVELAVPDLLGALVLKAAAHAADSRDRGRHLRDAALLAALITDHLRELARLQGSDRKRLLRLRDALADPQQDAWLLLPEGLRQRGQDTIRILAE</sequence>